<dbReference type="InterPro" id="IPR036322">
    <property type="entry name" value="WD40_repeat_dom_sf"/>
</dbReference>
<dbReference type="Proteomes" id="UP000287224">
    <property type="component" value="Unassembled WGS sequence"/>
</dbReference>
<evidence type="ECO:0000259" key="11">
    <source>
        <dbReference type="PROSITE" id="PS50011"/>
    </source>
</evidence>
<feature type="domain" description="Protein kinase" evidence="11">
    <location>
        <begin position="1"/>
        <end position="256"/>
    </location>
</feature>
<dbReference type="PROSITE" id="PS00678">
    <property type="entry name" value="WD_REPEATS_1"/>
    <property type="match status" value="1"/>
</dbReference>
<dbReference type="CDD" id="cd14014">
    <property type="entry name" value="STKc_PknB_like"/>
    <property type="match status" value="1"/>
</dbReference>
<dbReference type="EC" id="2.7.11.1" evidence="1"/>
<feature type="repeat" description="WD" evidence="8">
    <location>
        <begin position="387"/>
        <end position="421"/>
    </location>
</feature>
<accession>A0A401Z7B1</accession>
<dbReference type="PROSITE" id="PS00108">
    <property type="entry name" value="PROTEIN_KINASE_ST"/>
    <property type="match status" value="1"/>
</dbReference>
<feature type="transmembrane region" description="Helical" evidence="10">
    <location>
        <begin position="343"/>
        <end position="362"/>
    </location>
</feature>
<keyword evidence="10" id="KW-0472">Membrane</keyword>
<feature type="repeat" description="WD" evidence="8">
    <location>
        <begin position="730"/>
        <end position="767"/>
    </location>
</feature>
<organism evidence="12 13">
    <name type="scientific">Dictyobacter aurantiacus</name>
    <dbReference type="NCBI Taxonomy" id="1936993"/>
    <lineage>
        <taxon>Bacteria</taxon>
        <taxon>Bacillati</taxon>
        <taxon>Chloroflexota</taxon>
        <taxon>Ktedonobacteria</taxon>
        <taxon>Ktedonobacterales</taxon>
        <taxon>Dictyobacteraceae</taxon>
        <taxon>Dictyobacter</taxon>
    </lineage>
</organism>
<dbReference type="PROSITE" id="PS50294">
    <property type="entry name" value="WD_REPEATS_REGION"/>
    <property type="match status" value="2"/>
</dbReference>
<dbReference type="InterPro" id="IPR015943">
    <property type="entry name" value="WD40/YVTN_repeat-like_dom_sf"/>
</dbReference>
<dbReference type="InterPro" id="IPR019775">
    <property type="entry name" value="WD40_repeat_CS"/>
</dbReference>
<evidence type="ECO:0000256" key="9">
    <source>
        <dbReference type="SAM" id="MobiDB-lite"/>
    </source>
</evidence>
<dbReference type="InterPro" id="IPR000719">
    <property type="entry name" value="Prot_kinase_dom"/>
</dbReference>
<keyword evidence="4" id="KW-0677">Repeat</keyword>
<dbReference type="SUPFAM" id="SSF56112">
    <property type="entry name" value="Protein kinase-like (PK-like)"/>
    <property type="match status" value="1"/>
</dbReference>
<evidence type="ECO:0000256" key="7">
    <source>
        <dbReference type="ARBA" id="ARBA00022840"/>
    </source>
</evidence>
<dbReference type="SUPFAM" id="SSF50978">
    <property type="entry name" value="WD40 repeat-like"/>
    <property type="match status" value="1"/>
</dbReference>
<dbReference type="Gene3D" id="1.10.510.10">
    <property type="entry name" value="Transferase(Phosphotransferase) domain 1"/>
    <property type="match status" value="1"/>
</dbReference>
<evidence type="ECO:0000256" key="5">
    <source>
        <dbReference type="ARBA" id="ARBA00022741"/>
    </source>
</evidence>
<evidence type="ECO:0000256" key="4">
    <source>
        <dbReference type="ARBA" id="ARBA00022737"/>
    </source>
</evidence>
<keyword evidence="2 8" id="KW-0853">WD repeat</keyword>
<keyword evidence="10" id="KW-1133">Transmembrane helix</keyword>
<reference evidence="13" key="1">
    <citation type="submission" date="2018-12" db="EMBL/GenBank/DDBJ databases">
        <title>Tengunoibacter tsumagoiensis gen. nov., sp. nov., Dictyobacter kobayashii sp. nov., D. alpinus sp. nov., and D. joshuensis sp. nov. and description of Dictyobacteraceae fam. nov. within the order Ktedonobacterales isolated from Tengu-no-mugimeshi.</title>
        <authorList>
            <person name="Wang C.M."/>
            <person name="Zheng Y."/>
            <person name="Sakai Y."/>
            <person name="Toyoda A."/>
            <person name="Minakuchi Y."/>
            <person name="Abe K."/>
            <person name="Yokota A."/>
            <person name="Yabe S."/>
        </authorList>
    </citation>
    <scope>NUCLEOTIDE SEQUENCE [LARGE SCALE GENOMIC DNA]</scope>
    <source>
        <strain evidence="13">S-27</strain>
    </source>
</reference>
<dbReference type="SMART" id="SM00320">
    <property type="entry name" value="WD40"/>
    <property type="match status" value="3"/>
</dbReference>
<evidence type="ECO:0000313" key="13">
    <source>
        <dbReference type="Proteomes" id="UP000287224"/>
    </source>
</evidence>
<proteinExistence type="predicted"/>
<dbReference type="GO" id="GO:0004674">
    <property type="term" value="F:protein serine/threonine kinase activity"/>
    <property type="evidence" value="ECO:0007669"/>
    <property type="project" value="UniProtKB-EC"/>
</dbReference>
<evidence type="ECO:0000256" key="1">
    <source>
        <dbReference type="ARBA" id="ARBA00012513"/>
    </source>
</evidence>
<evidence type="ECO:0000256" key="3">
    <source>
        <dbReference type="ARBA" id="ARBA00022679"/>
    </source>
</evidence>
<dbReference type="GO" id="GO:0005524">
    <property type="term" value="F:ATP binding"/>
    <property type="evidence" value="ECO:0007669"/>
    <property type="project" value="UniProtKB-KW"/>
</dbReference>
<evidence type="ECO:0000313" key="12">
    <source>
        <dbReference type="EMBL" id="GCE02760.1"/>
    </source>
</evidence>
<dbReference type="Pfam" id="PF00400">
    <property type="entry name" value="WD40"/>
    <property type="match status" value="2"/>
</dbReference>
<dbReference type="Pfam" id="PF00069">
    <property type="entry name" value="Pkinase"/>
    <property type="match status" value="1"/>
</dbReference>
<keyword evidence="10" id="KW-0812">Transmembrane</keyword>
<dbReference type="InterPro" id="IPR011009">
    <property type="entry name" value="Kinase-like_dom_sf"/>
</dbReference>
<protein>
    <recommendedName>
        <fullName evidence="1">non-specific serine/threonine protein kinase</fullName>
        <ecNumber evidence="1">2.7.11.1</ecNumber>
    </recommendedName>
</protein>
<dbReference type="InterPro" id="IPR008271">
    <property type="entry name" value="Ser/Thr_kinase_AS"/>
</dbReference>
<dbReference type="PANTHER" id="PTHR43289:SF6">
    <property type="entry name" value="SERINE_THREONINE-PROTEIN KINASE NEKL-3"/>
    <property type="match status" value="1"/>
</dbReference>
<keyword evidence="13" id="KW-1185">Reference proteome</keyword>
<keyword evidence="5" id="KW-0547">Nucleotide-binding</keyword>
<comment type="caution">
    <text evidence="12">The sequence shown here is derived from an EMBL/GenBank/DDBJ whole genome shotgun (WGS) entry which is preliminary data.</text>
</comment>
<evidence type="ECO:0000256" key="10">
    <source>
        <dbReference type="SAM" id="Phobius"/>
    </source>
</evidence>
<dbReference type="Gene3D" id="3.30.200.20">
    <property type="entry name" value="Phosphorylase Kinase, domain 1"/>
    <property type="match status" value="1"/>
</dbReference>
<dbReference type="Gene3D" id="2.130.10.10">
    <property type="entry name" value="YVTN repeat-like/Quinoprotein amine dehydrogenase"/>
    <property type="match status" value="2"/>
</dbReference>
<keyword evidence="6" id="KW-0418">Kinase</keyword>
<dbReference type="PROSITE" id="PS50011">
    <property type="entry name" value="PROTEIN_KINASE_DOM"/>
    <property type="match status" value="1"/>
</dbReference>
<evidence type="ECO:0000256" key="8">
    <source>
        <dbReference type="PROSITE-ProRule" id="PRU00221"/>
    </source>
</evidence>
<dbReference type="SMART" id="SM00220">
    <property type="entry name" value="S_TKc"/>
    <property type="match status" value="1"/>
</dbReference>
<keyword evidence="7" id="KW-0067">ATP-binding</keyword>
<feature type="region of interest" description="Disordered" evidence="9">
    <location>
        <begin position="307"/>
        <end position="333"/>
    </location>
</feature>
<dbReference type="InterPro" id="IPR001680">
    <property type="entry name" value="WD40_rpt"/>
</dbReference>
<evidence type="ECO:0000256" key="2">
    <source>
        <dbReference type="ARBA" id="ARBA00022574"/>
    </source>
</evidence>
<dbReference type="PROSITE" id="PS50082">
    <property type="entry name" value="WD_REPEATS_2"/>
    <property type="match status" value="2"/>
</dbReference>
<dbReference type="EMBL" id="BIFQ01000001">
    <property type="protein sequence ID" value="GCE02760.1"/>
    <property type="molecule type" value="Genomic_DNA"/>
</dbReference>
<dbReference type="PANTHER" id="PTHR43289">
    <property type="entry name" value="MITOGEN-ACTIVATED PROTEIN KINASE KINASE KINASE 20-RELATED"/>
    <property type="match status" value="1"/>
</dbReference>
<name>A0A401Z7B1_9CHLR</name>
<gene>
    <name evidence="12" type="ORF">KDAU_00890</name>
</gene>
<dbReference type="AlphaFoldDB" id="A0A401Z7B1"/>
<keyword evidence="3" id="KW-0808">Transferase</keyword>
<evidence type="ECO:0000256" key="6">
    <source>
        <dbReference type="ARBA" id="ARBA00022777"/>
    </source>
</evidence>
<sequence length="767" mass="84257">MGEVWRAEDTVLHRHVAVKLLPPVLANEQAYLKAFTDEARMAAALEHPHILPVHDFGEITSDDEVVTYLIMQLVEGGSLRQRMSRAGQQLFAVEEALNYLRQAAMAIDYAHSNHIIHRDIKPANMLLQENWLFLTDFGISKLLSSTTHRSHTHAGAGTPQYMAPEQIQGQAEPASDLYSLAITAYQLLTGRVPFQDEDPIKIFVMHIQNDPPAPRQFNPHLSEAMERTILRGIAKRPADRPSSCLAFVTELEQGWQRDTLANIMPADADPEATLLAPWSKRAKANYPTQLSATRLDSMETVIPASDLPMIRPGERPLSTNPTGGKVESEEVTNKQRTRIKRRAFLIGGVAALAMLAEGGYLLSTFLNKQGQVGGPTTLIAGQALFKLTGHSKTVKNARWSPQGQYLATGGEDAHVMLWNIDGLKATGNTQSIAVPERDWAFGEWADNAFPQNHLAWSPDGQQLAVLSAINQIDYNHEIALLNVFVSNARPAFSKHASDAELQANNAQLAWSPIDNTVATLYHNINGDHTGAWKINNGIPSLQISWKLPDDQSGFIQCALDWTKDGANVMTLNAGGGTDIVFDVLVWAIKDGKNAEPLVVNLPDRAQYLSGTHDPLQVMLLLPSLKGAPHTPDQFVTTNLDSAVVYDLKQKKILHQLGTDDPAAHKAIMVDATIKALYEPQMGALAWSPNGRYIAGTYISSSLIYVWDLQDPHPRKTRTGLQQPVLSFGKVGGHSGIIYDLSWSPDGRYVTSASDDKTVIVWKVDGSS</sequence>